<keyword evidence="2" id="KW-0808">Transferase</keyword>
<feature type="region of interest" description="Disordered" evidence="8">
    <location>
        <begin position="552"/>
        <end position="579"/>
    </location>
</feature>
<dbReference type="GeneID" id="80541347"/>
<dbReference type="GO" id="GO:0008174">
    <property type="term" value="F:mRNA methyltransferase activity"/>
    <property type="evidence" value="ECO:0007669"/>
    <property type="project" value="UniProtKB-UniRule"/>
</dbReference>
<dbReference type="PROSITE" id="PS50507">
    <property type="entry name" value="RDRP_SSRNA_POS"/>
    <property type="match status" value="1"/>
</dbReference>
<dbReference type="InterPro" id="IPR027351">
    <property type="entry name" value="(+)RNA_virus_helicase_core_dom"/>
</dbReference>
<dbReference type="PROSITE" id="PS51743">
    <property type="entry name" value="ALPHAVIRUS_MT"/>
    <property type="match status" value="1"/>
</dbReference>
<dbReference type="Pfam" id="PF00978">
    <property type="entry name" value="RdRP_2"/>
    <property type="match status" value="1"/>
</dbReference>
<dbReference type="InterPro" id="IPR007094">
    <property type="entry name" value="RNA-dir_pol_PSvirus"/>
</dbReference>
<proteinExistence type="predicted"/>
<dbReference type="Pfam" id="PF01443">
    <property type="entry name" value="Viral_helicase1"/>
    <property type="match status" value="2"/>
</dbReference>
<feature type="compositionally biased region" description="Acidic residues" evidence="8">
    <location>
        <begin position="552"/>
        <end position="578"/>
    </location>
</feature>
<dbReference type="GO" id="GO:0005524">
    <property type="term" value="F:ATP binding"/>
    <property type="evidence" value="ECO:0007669"/>
    <property type="project" value="UniProtKB-KW"/>
</dbReference>
<dbReference type="InterPro" id="IPR043502">
    <property type="entry name" value="DNA/RNA_pol_sf"/>
</dbReference>
<evidence type="ECO:0000256" key="7">
    <source>
        <dbReference type="ARBA" id="ARBA00022953"/>
    </source>
</evidence>
<evidence type="ECO:0000256" key="6">
    <source>
        <dbReference type="ARBA" id="ARBA00022840"/>
    </source>
</evidence>
<dbReference type="Gene3D" id="3.40.50.300">
    <property type="entry name" value="P-loop containing nucleotide triphosphate hydrolases"/>
    <property type="match status" value="2"/>
</dbReference>
<feature type="domain" description="RdRp catalytic" evidence="9">
    <location>
        <begin position="1428"/>
        <end position="1535"/>
    </location>
</feature>
<dbReference type="InterPro" id="IPR002588">
    <property type="entry name" value="Alphavirus-like_MT_dom"/>
</dbReference>
<keyword evidence="7" id="KW-0693">Viral RNA replication</keyword>
<evidence type="ECO:0000259" key="9">
    <source>
        <dbReference type="PROSITE" id="PS50507"/>
    </source>
</evidence>
<evidence type="ECO:0000256" key="5">
    <source>
        <dbReference type="ARBA" id="ARBA00022801"/>
    </source>
</evidence>
<feature type="domain" description="Alphavirus-like MT" evidence="10">
    <location>
        <begin position="63"/>
        <end position="255"/>
    </location>
</feature>
<keyword evidence="4" id="KW-0547">Nucleotide-binding</keyword>
<dbReference type="GO" id="GO:0016787">
    <property type="term" value="F:hydrolase activity"/>
    <property type="evidence" value="ECO:0007669"/>
    <property type="project" value="UniProtKB-KW"/>
</dbReference>
<dbReference type="KEGG" id="vg:80541347"/>
<dbReference type="GO" id="GO:0006351">
    <property type="term" value="P:DNA-templated transcription"/>
    <property type="evidence" value="ECO:0007669"/>
    <property type="project" value="InterPro"/>
</dbReference>
<reference evidence="11" key="1">
    <citation type="journal article" date="2019" name="Arch. Virol.">
        <title>Complete nucleotide sequence of loquat virus A, a member of the family Betaflexiviridae with a novel genome organization.</title>
        <authorList>
            <person name="Liu Q."/>
            <person name="Yang L."/>
            <person name="Xuan Z."/>
            <person name="Wu J."/>
            <person name="Qiu Y."/>
            <person name="Zhang S."/>
            <person name="Wu D."/>
            <person name="Zhou C."/>
            <person name="Cao M."/>
        </authorList>
    </citation>
    <scope>NUCLEOTIDE SEQUENCE</scope>
</reference>
<evidence type="ECO:0000313" key="12">
    <source>
        <dbReference type="Proteomes" id="UP001162228"/>
    </source>
</evidence>
<organism evidence="11 12">
    <name type="scientific">Loquat virus A</name>
    <dbReference type="NCBI Taxonomy" id="2683823"/>
    <lineage>
        <taxon>Viruses</taxon>
        <taxon>Riboviria</taxon>
        <taxon>Orthornavirae</taxon>
        <taxon>Kitrinoviricota</taxon>
        <taxon>Alsuviricetes</taxon>
        <taxon>Tymovirales</taxon>
        <taxon>Betaflexiviridae</taxon>
        <taxon>Trivirinae</taxon>
        <taxon>Capillovirus</taxon>
        <taxon>Capillovirus alphaeriobotryae</taxon>
    </lineage>
</organism>
<dbReference type="RefSeq" id="YP_010802572.1">
    <property type="nucleotide sequence ID" value="NC_077027.1"/>
</dbReference>
<evidence type="ECO:0000313" key="11">
    <source>
        <dbReference type="EMBL" id="QGW49048.1"/>
    </source>
</evidence>
<dbReference type="Pfam" id="PF01660">
    <property type="entry name" value="Vmethyltransf"/>
    <property type="match status" value="1"/>
</dbReference>
<evidence type="ECO:0000256" key="2">
    <source>
        <dbReference type="ARBA" id="ARBA00022679"/>
    </source>
</evidence>
<keyword evidence="3" id="KW-0548">Nucleotidyltransferase</keyword>
<dbReference type="EMBL" id="MK936045">
    <property type="protein sequence ID" value="QGW49048.1"/>
    <property type="molecule type" value="Genomic_RNA"/>
</dbReference>
<dbReference type="GO" id="GO:0006396">
    <property type="term" value="P:RNA processing"/>
    <property type="evidence" value="ECO:0007669"/>
    <property type="project" value="InterPro"/>
</dbReference>
<accession>A0A6B9CFQ1</accession>
<evidence type="ECO:0000256" key="8">
    <source>
        <dbReference type="SAM" id="MobiDB-lite"/>
    </source>
</evidence>
<dbReference type="SUPFAM" id="SSF52540">
    <property type="entry name" value="P-loop containing nucleoside triphosphate hydrolases"/>
    <property type="match status" value="1"/>
</dbReference>
<dbReference type="InterPro" id="IPR027417">
    <property type="entry name" value="P-loop_NTPase"/>
</dbReference>
<dbReference type="GO" id="GO:0003968">
    <property type="term" value="F:RNA-directed RNA polymerase activity"/>
    <property type="evidence" value="ECO:0007669"/>
    <property type="project" value="UniProtKB-KW"/>
</dbReference>
<evidence type="ECO:0000256" key="1">
    <source>
        <dbReference type="ARBA" id="ARBA00022484"/>
    </source>
</evidence>
<keyword evidence="6" id="KW-0067">ATP-binding</keyword>
<dbReference type="GO" id="GO:0003723">
    <property type="term" value="F:RNA binding"/>
    <property type="evidence" value="ECO:0007669"/>
    <property type="project" value="InterPro"/>
</dbReference>
<name>A0A6B9CFQ1_9VIRU</name>
<dbReference type="CDD" id="cd23245">
    <property type="entry name" value="Betaflexiviridae_RdRp"/>
    <property type="match status" value="1"/>
</dbReference>
<evidence type="ECO:0000256" key="4">
    <source>
        <dbReference type="ARBA" id="ARBA00022741"/>
    </source>
</evidence>
<keyword evidence="5" id="KW-0378">Hydrolase</keyword>
<dbReference type="GO" id="GO:0039694">
    <property type="term" value="P:viral RNA genome replication"/>
    <property type="evidence" value="ECO:0007669"/>
    <property type="project" value="InterPro"/>
</dbReference>
<dbReference type="SUPFAM" id="SSF56672">
    <property type="entry name" value="DNA/RNA polymerases"/>
    <property type="match status" value="1"/>
</dbReference>
<dbReference type="GO" id="GO:0016556">
    <property type="term" value="P:mRNA modification"/>
    <property type="evidence" value="ECO:0007669"/>
    <property type="project" value="InterPro"/>
</dbReference>
<keyword evidence="1" id="KW-0696">RNA-directed RNA polymerase</keyword>
<keyword evidence="12" id="KW-1185">Reference proteome</keyword>
<evidence type="ECO:0000259" key="10">
    <source>
        <dbReference type="PROSITE" id="PS51743"/>
    </source>
</evidence>
<dbReference type="InterPro" id="IPR001788">
    <property type="entry name" value="RNA-dep_RNA_pol_alsuvir"/>
</dbReference>
<sequence length="2122" mass="242906">MAFNIKMAEENFFNSLPGNVTDAFLREDFSANQSRFEELSQHFGFSLTNSQKIYLNACGIQLAPIANKTHPHALSKTVENHIIFNILPNLIKDFKKVVFFSIKESKADYIWRKIDADINGQVINRCIDAKDSYRYKPDTIINCGSGNFEKFCHILEAKIGCKAKIKPDCIFLHDELHYWKKEEMHSFLAATQPKNILATVVYPPEILKGFSQSMNSEAYSFKVRDDQLFFWPDGSPGKPYQQPKDCWILQTDSITFDHNKESFFYSVSVIESVGAHHLISIQRGKLSTEKIRFFSNFDCIDLSKLNLPIQNRSSDNLASLRVRSWVFRKICSYLICLKKGDVESALAKLRQLSDSEPMPDEIVLINDFFSLFLEFKLQSKKKGLSFKSIAQRAFDVVSKKTTILQHLVPFGQETIQDIIRKFIQLSEPMQLEVNCHGLKFKDLHAETSSCLETVNNTLQRAMTKISNMLSGSEDRKSEPYNGNRLSTSFLMTINQNSSEENFYLELQITDVFDEVSALKKERFFKRVKEISSPIEPFRICYPESSVGDVFEVDQESSNDENSEPDSEMPELEDCSDCEPDSREVKDLVESKFEEIQEIDEGHACIEKAKTEVIDAAERFLIKDMNLSKVSERKNSCFFKAVAGTIGVDQEYLIQKILKDQSKELLGLREQILLDNPIGTPLLEKACEFLRLRVHIYYANSIIKLNDSDDLRVVSIGGTRGHLFQIKEKEVLIEKENLSSGEISTSGTLVMNAYSSIFGLGREAPICINSINVDRIVLLIDAFESMNFGAKIDRRKVHDGLIIDYKYIKALREAKSRGIKEIMIHNINCYPFVGFAGSGKTFSLVESLIDGHNVDDFVFVASRRKVIDQIQSKIDSRQYNDGEKISKRRLFTTFENALLNSQNASALIFDECSLNPNGMIDLMLLKHILGPFSAEKMKRLSRGDLSDQRRMIDTIAVTGDTLQNGFFSENCSKLNKCGNDLKYILKKSKEGKVPYLLGTRRFGKPKEMPNFFDLGFYADHETRIISVRGIESMKDMIGEDHEKWGVITTSRADKDSLELSFENIQTINEVQGSTFDAVALIITRDFFANSIESLIVSVTRHRKFLAICVPESLIPSMQSIAGRKIEHMNLIAKDFSLLNKFIVENLNPFNVITEQPHGHDFEEKLEGDPFLKSELSLINNEDNPKVEVEEIELTENLKTHIPISFKEIVQIEVSEMRPRECREFKKERLGWSNQFKDEPNNRDLVKMNSSMLPEAIFPRHSANDDLTFWAAVKKRLVFQNPLRNALDFEVAKPHGKEMLKLFLKHVPIDSRFDSRMYEKCIMEFEEKKISKPASMIGAHHPRSTTDWPINEIFLFIKSQLCTKQEKMFCDAKAGQTLACFSHMILCKFAPLSRYIEKKVSAALPDEFYIHQKKNFDSLESWVKSYDFDKICTESDYEAFDASQDSYTLAFEVELMNYMGVSKSLIADYIFLKMNLNCKLGNLAIMRFTGEFCTFLFNTLTNMLFTFMKYKIKKGTAICFAGDDMCANARLNECDDYINLLKHFKLKAKVSYTRIPTFCGWRLSRYGIVKAPKLIAYRIAVAEQKQQIDLVIDSYFLEHLYAYKKGDNLFEILNQDDLEHHYNLTRFFIKNKYKMHGTSRLELEKTTKLEGGLFGECFGGVNPQETKFTSVGSMKGKFWGLMHEEFINHRNPVNTTEGNQIARNFFTKVTSCNKEGVMSDYNREVRKFILSPNALLPSKAHELSSFKATGSKVLGSLGCLFLENTKKEANSKVSKGVDTSIEPSEKGFEIKDRLKLRSIKDQVEERCPLYLSRVSGLLSKMIQRGRSLMPCNLGRFMEMQMSSTGKCLTQLRDFSLQLKYQLQMNVVRLMQTSMCWILTRLNSLNPRRMSTHLSILVRFSYQSLHFTLNQGPYVVLSTILMGGIYGLRMLPKLGLASLSLISNLTLRTFQTILCPLMTKIWTGLPESKLILRTLQSCLAPMHLSLTLESCTDSPLLLSWMTLSRNLLESDTRQFLEQHLCLIASKMYPLKTYAVSPMCKLLTMVRSIDKRSVVSSLQRHLEHAFTNIGYQTLNISLLGQLHRGLIRIQDLLIFQEGLLHLQNLGNQERISLIVQGITSRQGSLR</sequence>
<dbReference type="Proteomes" id="UP001162228">
    <property type="component" value="Segment"/>
</dbReference>
<protein>
    <submittedName>
        <fullName evidence="11">Putative replication-associated protein (RP)</fullName>
    </submittedName>
</protein>
<evidence type="ECO:0000256" key="3">
    <source>
        <dbReference type="ARBA" id="ARBA00022695"/>
    </source>
</evidence>